<name>A0A517XQ53_9BACT</name>
<evidence type="ECO:0000313" key="3">
    <source>
        <dbReference type="Proteomes" id="UP000319576"/>
    </source>
</evidence>
<dbReference type="EMBL" id="CP036273">
    <property type="protein sequence ID" value="QDU19637.1"/>
    <property type="molecule type" value="Genomic_DNA"/>
</dbReference>
<keyword evidence="3" id="KW-1185">Reference proteome</keyword>
<evidence type="ECO:0000313" key="2">
    <source>
        <dbReference type="EMBL" id="QDU19637.1"/>
    </source>
</evidence>
<gene>
    <name evidence="2" type="ORF">ETAA1_15670</name>
</gene>
<proteinExistence type="predicted"/>
<feature type="chain" id="PRO_5021934958" evidence="1">
    <location>
        <begin position="20"/>
        <end position="204"/>
    </location>
</feature>
<accession>A0A517XQ53</accession>
<reference evidence="2 3" key="1">
    <citation type="submission" date="2019-02" db="EMBL/GenBank/DDBJ databases">
        <title>Deep-cultivation of Planctomycetes and their phenomic and genomic characterization uncovers novel biology.</title>
        <authorList>
            <person name="Wiegand S."/>
            <person name="Jogler M."/>
            <person name="Boedeker C."/>
            <person name="Pinto D."/>
            <person name="Vollmers J."/>
            <person name="Rivas-Marin E."/>
            <person name="Kohn T."/>
            <person name="Peeters S.H."/>
            <person name="Heuer A."/>
            <person name="Rast P."/>
            <person name="Oberbeckmann S."/>
            <person name="Bunk B."/>
            <person name="Jeske O."/>
            <person name="Meyerdierks A."/>
            <person name="Storesund J.E."/>
            <person name="Kallscheuer N."/>
            <person name="Luecker S."/>
            <person name="Lage O.M."/>
            <person name="Pohl T."/>
            <person name="Merkel B.J."/>
            <person name="Hornburger P."/>
            <person name="Mueller R.-W."/>
            <person name="Bruemmer F."/>
            <person name="Labrenz M."/>
            <person name="Spormann A.M."/>
            <person name="Op den Camp H."/>
            <person name="Overmann J."/>
            <person name="Amann R."/>
            <person name="Jetten M.S.M."/>
            <person name="Mascher T."/>
            <person name="Medema M.H."/>
            <person name="Devos D.P."/>
            <person name="Kaster A.-K."/>
            <person name="Ovreas L."/>
            <person name="Rohde M."/>
            <person name="Galperin M.Y."/>
            <person name="Jogler C."/>
        </authorList>
    </citation>
    <scope>NUCLEOTIDE SEQUENCE [LARGE SCALE GENOMIC DNA]</scope>
    <source>
        <strain evidence="2 3">ETA_A1</strain>
    </source>
</reference>
<dbReference type="OrthoDB" id="269801at2"/>
<dbReference type="AlphaFoldDB" id="A0A517XQ53"/>
<dbReference type="RefSeq" id="WP_145235907.1">
    <property type="nucleotide sequence ID" value="NZ_CP036273.1"/>
</dbReference>
<feature type="signal peptide" evidence="1">
    <location>
        <begin position="1"/>
        <end position="19"/>
    </location>
</feature>
<dbReference type="Proteomes" id="UP000319576">
    <property type="component" value="Chromosome"/>
</dbReference>
<organism evidence="2 3">
    <name type="scientific">Urbifossiella limnaea</name>
    <dbReference type="NCBI Taxonomy" id="2528023"/>
    <lineage>
        <taxon>Bacteria</taxon>
        <taxon>Pseudomonadati</taxon>
        <taxon>Planctomycetota</taxon>
        <taxon>Planctomycetia</taxon>
        <taxon>Gemmatales</taxon>
        <taxon>Gemmataceae</taxon>
        <taxon>Urbifossiella</taxon>
    </lineage>
</organism>
<sequence precursor="true">MRVLSLFVLGCVSVLSAAAQPESDARALVDRAVKAVGGADKQLKLFRIRERLNVSPDPDKKGAERVSVLEPPTAWWLGKRERVKEDKEPATFLVWGWTLGAITDPKSKVEAIPGVKEGDKPAFGLRVSGTVTPPMDLYFDQGDARLVRIDWRADTHRFSAWKEHDGVRYPSKCVGTKKATGAAWYFTEILELERLKELPPGLKR</sequence>
<evidence type="ECO:0000256" key="1">
    <source>
        <dbReference type="SAM" id="SignalP"/>
    </source>
</evidence>
<protein>
    <submittedName>
        <fullName evidence="2">Uncharacterized protein</fullName>
    </submittedName>
</protein>
<keyword evidence="1" id="KW-0732">Signal</keyword>
<dbReference type="KEGG" id="uli:ETAA1_15670"/>